<dbReference type="Proteomes" id="UP001060215">
    <property type="component" value="Chromosome 8"/>
</dbReference>
<keyword evidence="2" id="KW-1185">Reference proteome</keyword>
<reference evidence="1 2" key="1">
    <citation type="journal article" date="2022" name="Plant J.">
        <title>Chromosome-level genome of Camellia lanceoleosa provides a valuable resource for understanding genome evolution and self-incompatibility.</title>
        <authorList>
            <person name="Gong W."/>
            <person name="Xiao S."/>
            <person name="Wang L."/>
            <person name="Liao Z."/>
            <person name="Chang Y."/>
            <person name="Mo W."/>
            <person name="Hu G."/>
            <person name="Li W."/>
            <person name="Zhao G."/>
            <person name="Zhu H."/>
            <person name="Hu X."/>
            <person name="Ji K."/>
            <person name="Xiang X."/>
            <person name="Song Q."/>
            <person name="Yuan D."/>
            <person name="Jin S."/>
            <person name="Zhang L."/>
        </authorList>
    </citation>
    <scope>NUCLEOTIDE SEQUENCE [LARGE SCALE GENOMIC DNA]</scope>
    <source>
        <strain evidence="1">SQ_2022a</strain>
    </source>
</reference>
<evidence type="ECO:0000313" key="2">
    <source>
        <dbReference type="Proteomes" id="UP001060215"/>
    </source>
</evidence>
<dbReference type="EMBL" id="CM045765">
    <property type="protein sequence ID" value="KAI8000567.1"/>
    <property type="molecule type" value="Genomic_DNA"/>
</dbReference>
<protein>
    <submittedName>
        <fullName evidence="1">Cysteine-rich receptor-like protein kinase 25</fullName>
    </submittedName>
</protein>
<evidence type="ECO:0000313" key="1">
    <source>
        <dbReference type="EMBL" id="KAI8000567.1"/>
    </source>
</evidence>
<proteinExistence type="predicted"/>
<gene>
    <name evidence="1" type="ORF">LOK49_LG09G01688</name>
</gene>
<accession>A0ACC0GJF2</accession>
<organism evidence="1 2">
    <name type="scientific">Camellia lanceoleosa</name>
    <dbReference type="NCBI Taxonomy" id="1840588"/>
    <lineage>
        <taxon>Eukaryota</taxon>
        <taxon>Viridiplantae</taxon>
        <taxon>Streptophyta</taxon>
        <taxon>Embryophyta</taxon>
        <taxon>Tracheophyta</taxon>
        <taxon>Spermatophyta</taxon>
        <taxon>Magnoliopsida</taxon>
        <taxon>eudicotyledons</taxon>
        <taxon>Gunneridae</taxon>
        <taxon>Pentapetalae</taxon>
        <taxon>asterids</taxon>
        <taxon>Ericales</taxon>
        <taxon>Theaceae</taxon>
        <taxon>Camellia</taxon>
    </lineage>
</organism>
<sequence length="675" mass="75136">MVSCKQLLFLSYILINLAALTIAQATFLYDFCINNGNYTSNSTYQRNLNTLLSSLSSNTDKYGFYSSSVGQNPDRANAIVLCRGDVELQVCRSCINDSITKLTQDCPNYKEAIVWYDYCMLRYSNASINGTMTDNPSFWMWNVANSTSTSQFNQALRALLENLRNRAASSRGFRKFAAGNTTGPDFQTIFGLVQCTPDLTEQDCTNCLLGAAGDIPKCCDGKKGGRVIRPSCNLRYEAYSFFNTIPADAPPPGAPPHPASPLPPSPPTSIGAGKNDNTTLTIIIVVVSSVASMMIFMVCICIFLRKRKQRKSRQKVETVEEISIVESLQYNFDTISVATDNFSDANKLGQGGFGAVYRGRLPNGQEIAVKRLSRDSGQGELEFKNEVMLVAKLQHRNLVRLLGFCLEGTERLLIYEYVTNSSLDHFIFDAINRAYLDWDRRYKIIGGIARGLLYLHEDSRLRIIHRDLKASNVLLDAEMNPKISDFGMARLFVLDETQGNTSRIVGTYGYMAPEYAMHGQFSVKSDVFSFGVLILEIVSGQRNNCFRNGENVEDLVCYAWKSWQKGISSNIIDPTLRDGSGSLREMTRCIHIGLLCVQENVAARPTMATVVLMLNSFSLTLSLPSEPAFFVRSSINPELPLLQEYNSSTSESSQSKRKSIDVSVNEASITELYPR</sequence>
<comment type="caution">
    <text evidence="1">The sequence shown here is derived from an EMBL/GenBank/DDBJ whole genome shotgun (WGS) entry which is preliminary data.</text>
</comment>
<name>A0ACC0GJF2_9ERIC</name>